<sequence length="54" mass="6264">MFLKSTDTADRPEYEGFRLRRLFGQLNRCAVKRATSCSSPYLASLMRFAPYELV</sequence>
<accession>A0A4Y1ZDD2</accession>
<evidence type="ECO:0000313" key="2">
    <source>
        <dbReference type="Proteomes" id="UP000319716"/>
    </source>
</evidence>
<organism evidence="1 2">
    <name type="scientific">Sporolactobacillus inulinus</name>
    <dbReference type="NCBI Taxonomy" id="2078"/>
    <lineage>
        <taxon>Bacteria</taxon>
        <taxon>Bacillati</taxon>
        <taxon>Bacillota</taxon>
        <taxon>Bacilli</taxon>
        <taxon>Bacillales</taxon>
        <taxon>Sporolactobacillaceae</taxon>
        <taxon>Sporolactobacillus</taxon>
    </lineage>
</organism>
<protein>
    <submittedName>
        <fullName evidence="1">Uncharacterized protein</fullName>
    </submittedName>
</protein>
<evidence type="ECO:0000313" key="1">
    <source>
        <dbReference type="EMBL" id="GAY77039.1"/>
    </source>
</evidence>
<reference evidence="1 2" key="1">
    <citation type="submission" date="2017-11" db="EMBL/GenBank/DDBJ databases">
        <title>Draft Genome Sequence of Sporolactobacillus inulinus NBRC 111894 Isolated from Koso, a Japanese Sugar-Vegetable Fermented Beverage.</title>
        <authorList>
            <person name="Chiou T.Y."/>
            <person name="Oshima K."/>
            <person name="Suda W."/>
            <person name="Hattori M."/>
            <person name="Takahashi T."/>
        </authorList>
    </citation>
    <scope>NUCLEOTIDE SEQUENCE [LARGE SCALE GENOMIC DNA]</scope>
    <source>
        <strain evidence="1 2">NBRC111894</strain>
    </source>
</reference>
<dbReference type="AlphaFoldDB" id="A0A4Y1ZDD2"/>
<gene>
    <name evidence="1" type="ORF">NBRC111894_2593</name>
</gene>
<dbReference type="EMBL" id="BEXB01000020">
    <property type="protein sequence ID" value="GAY77039.1"/>
    <property type="molecule type" value="Genomic_DNA"/>
</dbReference>
<dbReference type="Proteomes" id="UP000319716">
    <property type="component" value="Unassembled WGS sequence"/>
</dbReference>
<comment type="caution">
    <text evidence="1">The sequence shown here is derived from an EMBL/GenBank/DDBJ whole genome shotgun (WGS) entry which is preliminary data.</text>
</comment>
<proteinExistence type="predicted"/>
<name>A0A4Y1ZDD2_9BACL</name>